<evidence type="ECO:0000256" key="3">
    <source>
        <dbReference type="ARBA" id="ARBA00005624"/>
    </source>
</evidence>
<organism evidence="28 29">
    <name type="scientific">Cavenderia fasciculata</name>
    <name type="common">Slime mold</name>
    <name type="synonym">Dictyostelium fasciculatum</name>
    <dbReference type="NCBI Taxonomy" id="261658"/>
    <lineage>
        <taxon>Eukaryota</taxon>
        <taxon>Amoebozoa</taxon>
        <taxon>Evosea</taxon>
        <taxon>Eumycetozoa</taxon>
        <taxon>Dictyostelia</taxon>
        <taxon>Acytosteliales</taxon>
        <taxon>Cavenderiaceae</taxon>
        <taxon>Cavenderia</taxon>
    </lineage>
</organism>
<evidence type="ECO:0000256" key="24">
    <source>
        <dbReference type="SAM" id="MobiDB-lite"/>
    </source>
</evidence>
<dbReference type="SUPFAM" id="SSF51735">
    <property type="entry name" value="NAD(P)-binding Rossmann-fold domains"/>
    <property type="match status" value="1"/>
</dbReference>
<dbReference type="GO" id="GO:0006740">
    <property type="term" value="P:NADPH regeneration"/>
    <property type="evidence" value="ECO:0007669"/>
    <property type="project" value="TreeGrafter"/>
</dbReference>
<evidence type="ECO:0000256" key="11">
    <source>
        <dbReference type="ARBA" id="ARBA00022857"/>
    </source>
</evidence>
<dbReference type="SUPFAM" id="SSF52467">
    <property type="entry name" value="DHS-like NAD/FAD-binding domain"/>
    <property type="match status" value="1"/>
</dbReference>
<sequence>MNNIISSIGKRTLSSPSLKNIVNVASSSSSTSTTTNISSFQCHQNPRYIGSSSSKTCLLNSSTTRSNLNTYEIRNFQSSSSTRWSVFKPSWISRFSATATESPSSSPSSSSGDIAEQLSDLTGRPYGELVIGVPSEIYQHEKRVALTPENVALLLKKGFKEIIIEEGAGKGAKFPDQAYISAGAKIGTAQDVADRSDIVLKVRPPQFNSSLNKHEAALYKNGATVISFLYPAQQQAQETLKLMSERKITAIAMDCIPRITRSQGFDALSSMANISGYKAIVESSNFFGRFFSGQITAAGKIPPAKVLVIGAGVAGLSAIGTAKGLGAVVRAFDTRAAAKEQVQSMGGEFLEVHVKESGDGGGGYAKTMSKEFIEAEMALFAKQCKEVDIVVTTALIPGKPAPKLISKDMIELMKPGSVLVDLAAETGGNCELTQPGEVVNHRGVSIVGYTDFPSRMATQSSQLYSNNIVKFLLSLGSNEFKIDLKDEVTRGSTILQKGTLVWPPPRKEVPPPPPKPAATTTHVGTVVPAKPEETLYNSTLKKALISAAGLAGLGVITISMPGPFMASLTTFALSCIIGYKVVWGVTPALHSPLMSVTNAISGIVAVAGIHMMGGGLLPSTTANVLAASAVFMSSINIFGGFYITKRMLDMFRRATDPPTYEYLFGIPAAAFMATYMAIAPPNPSLTEMSYLISSALCVLAIGGLNSQKTARMGNVLGMSGIAIGALATLGTIAPAAPLLGQIALMSAAGGGLGLLIAKKVGVTELPQLTAAFHSFVGLAAVLTSAAAFMGDGNIAHMDMIHKSAIYLGTVIGGITFTGSLVAFAKLQGQIFSWKVPTKPLMLPNRNAINGGIALANLATMGIFLTTTNPALGVTCLAASSALSFLQGHLLTAAIGSADTPIAITVLNSYSGWALCAEGFMLNNNLLTIVGALVGSSGAILSYIMCVAMNRSLPNVIFGGYGTNSTGTGEVMKITGTHTETNVEQVAEACTSVKNIIIVPGYGLAVSRGQYAVAEMTKALTERGINVRFAIHPVCGRLPGQLNLILSEAGVPYDIVHEMEDINHEMPSTDLVLVIGANDTINSAAVEDPNSAIAGMPVVEVWKAKQVIVFKRSLAGGYADIPNPVFYKPNTSMLFGDAKSTCEALKNKIISTLDN</sequence>
<dbReference type="GO" id="GO:0005886">
    <property type="term" value="C:plasma membrane"/>
    <property type="evidence" value="ECO:0007669"/>
    <property type="project" value="UniProtKB-SubCell"/>
</dbReference>
<dbReference type="InterPro" id="IPR007886">
    <property type="entry name" value="AlaDH/PNT_N"/>
</dbReference>
<feature type="transmembrane region" description="Helical" evidence="25">
    <location>
        <begin position="712"/>
        <end position="732"/>
    </location>
</feature>
<evidence type="ECO:0000256" key="14">
    <source>
        <dbReference type="ARBA" id="ARBA00022989"/>
    </source>
</evidence>
<dbReference type="OrthoDB" id="37244at2759"/>
<keyword evidence="13" id="KW-1278">Translocase</keyword>
<evidence type="ECO:0000256" key="9">
    <source>
        <dbReference type="ARBA" id="ARBA00022741"/>
    </source>
</evidence>
<keyword evidence="16" id="KW-0520">NAD</keyword>
<dbReference type="Gene3D" id="3.40.50.1220">
    <property type="entry name" value="TPP-binding domain"/>
    <property type="match status" value="1"/>
</dbReference>
<dbReference type="GO" id="GO:0008750">
    <property type="term" value="F:proton-translocating NAD(P)+ transhydrogenase activity"/>
    <property type="evidence" value="ECO:0007669"/>
    <property type="project" value="UniProtKB-EC"/>
</dbReference>
<evidence type="ECO:0000256" key="23">
    <source>
        <dbReference type="ARBA" id="ARBA00079255"/>
    </source>
</evidence>
<dbReference type="GO" id="GO:0005743">
    <property type="term" value="C:mitochondrial inner membrane"/>
    <property type="evidence" value="ECO:0007669"/>
    <property type="project" value="UniProtKB-SubCell"/>
</dbReference>
<comment type="similarity">
    <text evidence="3">In the N-terminal section; belongs to the AlaDH/PNT family.</text>
</comment>
<comment type="catalytic activity">
    <reaction evidence="19">
        <text>NAD(+) + NADPH + H(+)(in) = NADH + NADP(+) + H(+)(out)</text>
        <dbReference type="Rhea" id="RHEA:47992"/>
        <dbReference type="ChEBI" id="CHEBI:15378"/>
        <dbReference type="ChEBI" id="CHEBI:57540"/>
        <dbReference type="ChEBI" id="CHEBI:57783"/>
        <dbReference type="ChEBI" id="CHEBI:57945"/>
        <dbReference type="ChEBI" id="CHEBI:58349"/>
        <dbReference type="EC" id="7.1.1.1"/>
    </reaction>
</comment>
<comment type="subunit">
    <text evidence="4">Homodimer.</text>
</comment>
<keyword evidence="10" id="KW-0999">Mitochondrion inner membrane</keyword>
<dbReference type="AlphaFoldDB" id="F4PT19"/>
<evidence type="ECO:0000256" key="8">
    <source>
        <dbReference type="ARBA" id="ARBA00022692"/>
    </source>
</evidence>
<evidence type="ECO:0000256" key="13">
    <source>
        <dbReference type="ARBA" id="ARBA00022967"/>
    </source>
</evidence>
<evidence type="ECO:0000313" key="29">
    <source>
        <dbReference type="Proteomes" id="UP000007797"/>
    </source>
</evidence>
<keyword evidence="18 25" id="KW-0472">Membrane</keyword>
<keyword evidence="17" id="KW-0496">Mitochondrion</keyword>
<dbReference type="InterPro" id="IPR034300">
    <property type="entry name" value="PNTB-like"/>
</dbReference>
<dbReference type="GeneID" id="14873683"/>
<keyword evidence="8 25" id="KW-0812">Transmembrane</keyword>
<comment type="similarity">
    <text evidence="21">In the C-terminal section; belongs to the PNT beta subunit family.</text>
</comment>
<feature type="transmembrane region" description="Helical" evidence="25">
    <location>
        <begin position="847"/>
        <end position="864"/>
    </location>
</feature>
<dbReference type="InterPro" id="IPR026255">
    <property type="entry name" value="NADP_transhyd_a"/>
</dbReference>
<keyword evidence="9" id="KW-0547">Nucleotide-binding</keyword>
<dbReference type="InterPro" id="IPR029035">
    <property type="entry name" value="DHS-like_NAD/FAD-binding_dom"/>
</dbReference>
<dbReference type="EC" id="7.1.1.1" evidence="5"/>
<feature type="transmembrane region" description="Helical" evidence="25">
    <location>
        <begin position="738"/>
        <end position="756"/>
    </location>
</feature>
<evidence type="ECO:0000256" key="18">
    <source>
        <dbReference type="ARBA" id="ARBA00023136"/>
    </source>
</evidence>
<dbReference type="InterPro" id="IPR007698">
    <property type="entry name" value="AlaDH/PNT_NAD(H)-bd"/>
</dbReference>
<gene>
    <name evidence="28" type="ORF">DFA_01481</name>
</gene>
<evidence type="ECO:0000256" key="16">
    <source>
        <dbReference type="ARBA" id="ARBA00023027"/>
    </source>
</evidence>
<dbReference type="OMA" id="EQCREVD"/>
<dbReference type="PANTHER" id="PTHR10160">
    <property type="entry name" value="NAD(P) TRANSHYDROGENASE"/>
    <property type="match status" value="1"/>
</dbReference>
<dbReference type="Pfam" id="PF02233">
    <property type="entry name" value="PNTB"/>
    <property type="match status" value="1"/>
</dbReference>
<keyword evidence="29" id="KW-1185">Reference proteome</keyword>
<feature type="domain" description="Alanine dehydrogenase/pyridine nucleotide transhydrogenase NAD(H)-binding" evidence="26">
    <location>
        <begin position="284"/>
        <end position="448"/>
    </location>
</feature>
<feature type="transmembrane region" description="Helical" evidence="25">
    <location>
        <begin position="566"/>
        <end position="586"/>
    </location>
</feature>
<feature type="region of interest" description="Disordered" evidence="24">
    <location>
        <begin position="501"/>
        <end position="520"/>
    </location>
</feature>
<accession>F4PT19</accession>
<dbReference type="GO" id="GO:0050661">
    <property type="term" value="F:NADP binding"/>
    <property type="evidence" value="ECO:0007669"/>
    <property type="project" value="TreeGrafter"/>
</dbReference>
<dbReference type="STRING" id="1054147.F4PT19"/>
<feature type="transmembrane region" description="Helical" evidence="25">
    <location>
        <begin position="925"/>
        <end position="947"/>
    </location>
</feature>
<comment type="subcellular location">
    <subcellularLocation>
        <location evidence="2">Cell inner membrane</location>
        <topology evidence="2">Multi-pass membrane protein</topology>
    </subcellularLocation>
    <subcellularLocation>
        <location evidence="1">Mitochondrion inner membrane</location>
        <topology evidence="1">Multi-pass membrane protein</topology>
        <orientation evidence="1">Matrix side</orientation>
    </subcellularLocation>
</comment>
<dbReference type="Pfam" id="PF12769">
    <property type="entry name" value="PNTB_4TM"/>
    <property type="match status" value="1"/>
</dbReference>
<evidence type="ECO:0000256" key="1">
    <source>
        <dbReference type="ARBA" id="ARBA00004292"/>
    </source>
</evidence>
<dbReference type="Pfam" id="PF05222">
    <property type="entry name" value="AlaDh_PNT_N"/>
    <property type="match status" value="1"/>
</dbReference>
<keyword evidence="15" id="KW-0007">Acetylation</keyword>
<dbReference type="SUPFAM" id="SSF52283">
    <property type="entry name" value="Formate/glycerate dehydrogenase catalytic domain-like"/>
    <property type="match status" value="1"/>
</dbReference>
<proteinExistence type="inferred from homology"/>
<evidence type="ECO:0000259" key="27">
    <source>
        <dbReference type="SMART" id="SM01003"/>
    </source>
</evidence>
<keyword evidence="14 25" id="KW-1133">Transmembrane helix</keyword>
<dbReference type="FunFam" id="3.40.50.1220:FF:000002">
    <property type="entry name" value="NAD(P) transhydrogenase subunit beta"/>
    <property type="match status" value="1"/>
</dbReference>
<evidence type="ECO:0000256" key="6">
    <source>
        <dbReference type="ARBA" id="ARBA00022475"/>
    </source>
</evidence>
<dbReference type="PROSITE" id="PS00837">
    <property type="entry name" value="ALADH_PNT_2"/>
    <property type="match status" value="1"/>
</dbReference>
<dbReference type="RefSeq" id="XP_004359445.1">
    <property type="nucleotide sequence ID" value="XM_004359388.1"/>
</dbReference>
<evidence type="ECO:0000256" key="19">
    <source>
        <dbReference type="ARBA" id="ARBA00048202"/>
    </source>
</evidence>
<dbReference type="InterPro" id="IPR036291">
    <property type="entry name" value="NAD(P)-bd_dom_sf"/>
</dbReference>
<keyword evidence="12" id="KW-0809">Transit peptide</keyword>
<dbReference type="Gene3D" id="3.40.50.720">
    <property type="entry name" value="NAD(P)-binding Rossmann-like Domain"/>
    <property type="match status" value="2"/>
</dbReference>
<evidence type="ECO:0000256" key="7">
    <source>
        <dbReference type="ARBA" id="ARBA00022519"/>
    </source>
</evidence>
<evidence type="ECO:0000256" key="5">
    <source>
        <dbReference type="ARBA" id="ARBA00012943"/>
    </source>
</evidence>
<evidence type="ECO:0000256" key="25">
    <source>
        <dbReference type="SAM" id="Phobius"/>
    </source>
</evidence>
<feature type="transmembrane region" description="Helical" evidence="25">
    <location>
        <begin position="663"/>
        <end position="682"/>
    </location>
</feature>
<dbReference type="SMART" id="SM01002">
    <property type="entry name" value="AlaDh_PNT_C"/>
    <property type="match status" value="1"/>
</dbReference>
<keyword evidence="6" id="KW-1003">Cell membrane</keyword>
<evidence type="ECO:0000256" key="22">
    <source>
        <dbReference type="ARBA" id="ARBA00074145"/>
    </source>
</evidence>
<name>F4PT19_CACFS</name>
<feature type="domain" description="Alanine dehydrogenase/pyridine nucleotide transhydrogenase N-terminal" evidence="27">
    <location>
        <begin position="132"/>
        <end position="275"/>
    </location>
</feature>
<dbReference type="FunFam" id="3.40.50.720:FF:000028">
    <property type="entry name" value="NAD(P) transhydrogenase subunit alpha"/>
    <property type="match status" value="1"/>
</dbReference>
<dbReference type="NCBIfam" id="TIGR00561">
    <property type="entry name" value="pntA"/>
    <property type="match status" value="1"/>
</dbReference>
<keyword evidence="11" id="KW-0521">NADP</keyword>
<feature type="transmembrane region" description="Helical" evidence="25">
    <location>
        <begin position="688"/>
        <end position="705"/>
    </location>
</feature>
<dbReference type="PANTHER" id="PTHR10160:SF19">
    <property type="entry name" value="PROTON-TRANSLOCATING NAD(P)(+) TRANSHYDROGENASE"/>
    <property type="match status" value="1"/>
</dbReference>
<dbReference type="InterPro" id="IPR008143">
    <property type="entry name" value="Ala_DH/PNT_CS2"/>
</dbReference>
<feature type="transmembrane region" description="Helical" evidence="25">
    <location>
        <begin position="768"/>
        <end position="789"/>
    </location>
</feature>
<dbReference type="GO" id="GO:0016491">
    <property type="term" value="F:oxidoreductase activity"/>
    <property type="evidence" value="ECO:0007669"/>
    <property type="project" value="InterPro"/>
</dbReference>
<evidence type="ECO:0000256" key="12">
    <source>
        <dbReference type="ARBA" id="ARBA00022946"/>
    </source>
</evidence>
<evidence type="ECO:0000313" key="28">
    <source>
        <dbReference type="EMBL" id="EGG21595.1"/>
    </source>
</evidence>
<evidence type="ECO:0000256" key="4">
    <source>
        <dbReference type="ARBA" id="ARBA00011738"/>
    </source>
</evidence>
<dbReference type="InterPro" id="IPR024605">
    <property type="entry name" value="NADP_transhyd_a_C"/>
</dbReference>
<evidence type="ECO:0000259" key="26">
    <source>
        <dbReference type="SMART" id="SM01002"/>
    </source>
</evidence>
<dbReference type="Proteomes" id="UP000007797">
    <property type="component" value="Unassembled WGS sequence"/>
</dbReference>
<keyword evidence="7" id="KW-0997">Cell inner membrane</keyword>
<dbReference type="CDD" id="cd05304">
    <property type="entry name" value="Rubrum_tdh"/>
    <property type="match status" value="1"/>
</dbReference>
<dbReference type="SMART" id="SM01003">
    <property type="entry name" value="AlaDh_PNT_N"/>
    <property type="match status" value="1"/>
</dbReference>
<evidence type="ECO:0000256" key="15">
    <source>
        <dbReference type="ARBA" id="ARBA00022990"/>
    </source>
</evidence>
<evidence type="ECO:0000256" key="20">
    <source>
        <dbReference type="ARBA" id="ARBA00054910"/>
    </source>
</evidence>
<evidence type="ECO:0000256" key="21">
    <source>
        <dbReference type="ARBA" id="ARBA00061558"/>
    </source>
</evidence>
<dbReference type="EMBL" id="GL883010">
    <property type="protein sequence ID" value="EGG21595.1"/>
    <property type="molecule type" value="Genomic_DNA"/>
</dbReference>
<dbReference type="Pfam" id="PF01262">
    <property type="entry name" value="AlaDh_PNT_C"/>
    <property type="match status" value="1"/>
</dbReference>
<evidence type="ECO:0000256" key="17">
    <source>
        <dbReference type="ARBA" id="ARBA00023128"/>
    </source>
</evidence>
<evidence type="ECO:0000256" key="2">
    <source>
        <dbReference type="ARBA" id="ARBA00004429"/>
    </source>
</evidence>
<feature type="transmembrane region" description="Helical" evidence="25">
    <location>
        <begin position="593"/>
        <end position="612"/>
    </location>
</feature>
<protein>
    <recommendedName>
        <fullName evidence="22">NAD(P) transhydrogenase, mitochondrial</fullName>
        <ecNumber evidence="5">7.1.1.1</ecNumber>
    </recommendedName>
    <alternativeName>
        <fullName evidence="23">Nicotinamide nucleotide transhydrogenase</fullName>
    </alternativeName>
</protein>
<comment type="function">
    <text evidence="20">The transhydrogenation between NADH and NADP is coupled to respiration and ATP hydrolysis and functions as a proton pump across the membrane. May play a role in reactive oxygen species (ROS) detoxification in the adrenal gland.</text>
</comment>
<feature type="transmembrane region" description="Helical" evidence="25">
    <location>
        <begin position="804"/>
        <end position="826"/>
    </location>
</feature>
<dbReference type="KEGG" id="dfa:DFA_01481"/>
<evidence type="ECO:0000256" key="10">
    <source>
        <dbReference type="ARBA" id="ARBA00022792"/>
    </source>
</evidence>
<feature type="transmembrane region" description="Helical" evidence="25">
    <location>
        <begin position="624"/>
        <end position="643"/>
    </location>
</feature>
<reference evidence="29" key="1">
    <citation type="journal article" date="2011" name="Genome Res.">
        <title>Phylogeny-wide analysis of social amoeba genomes highlights ancient origins for complex intercellular communication.</title>
        <authorList>
            <person name="Heidel A.J."/>
            <person name="Lawal H.M."/>
            <person name="Felder M."/>
            <person name="Schilde C."/>
            <person name="Helps N.R."/>
            <person name="Tunggal B."/>
            <person name="Rivero F."/>
            <person name="John U."/>
            <person name="Schleicher M."/>
            <person name="Eichinger L."/>
            <person name="Platzer M."/>
            <person name="Noegel A.A."/>
            <person name="Schaap P."/>
            <person name="Gloeckner G."/>
        </authorList>
    </citation>
    <scope>NUCLEOTIDE SEQUENCE [LARGE SCALE GENOMIC DNA]</scope>
    <source>
        <strain evidence="29">SH3</strain>
    </source>
</reference>
<dbReference type="NCBIfam" id="NF006942">
    <property type="entry name" value="PRK09424.1"/>
    <property type="match status" value="1"/>
</dbReference>